<dbReference type="AlphaFoldDB" id="A0AA86UEG4"/>
<dbReference type="EMBL" id="CAXDID020000257">
    <property type="protein sequence ID" value="CAL6065780.1"/>
    <property type="molecule type" value="Genomic_DNA"/>
</dbReference>
<proteinExistence type="predicted"/>
<evidence type="ECO:0000313" key="1">
    <source>
        <dbReference type="EMBL" id="CAI9954910.1"/>
    </source>
</evidence>
<sequence length="152" mass="17704">MEYNITINVKKNSQSNNIHIYIVVCQAKSPSTLDNCEEAAKKQKIENITTMYVQNYFYFGSNSYHDIKYTNLYCNPNNIPEGIASESITPIIIVYAQQTFEALYYLTPKDLYIYTQPASIIELESNTFIRYISIRVITMTKIALRSKYQYTQ</sequence>
<keyword evidence="3" id="KW-1185">Reference proteome</keyword>
<reference evidence="2 3" key="2">
    <citation type="submission" date="2024-07" db="EMBL/GenBank/DDBJ databases">
        <authorList>
            <person name="Akdeniz Z."/>
        </authorList>
    </citation>
    <scope>NUCLEOTIDE SEQUENCE [LARGE SCALE GENOMIC DNA]</scope>
</reference>
<reference evidence="1" key="1">
    <citation type="submission" date="2023-06" db="EMBL/GenBank/DDBJ databases">
        <authorList>
            <person name="Kurt Z."/>
        </authorList>
    </citation>
    <scope>NUCLEOTIDE SEQUENCE</scope>
</reference>
<evidence type="ECO:0000313" key="2">
    <source>
        <dbReference type="EMBL" id="CAL6065780.1"/>
    </source>
</evidence>
<evidence type="ECO:0000313" key="3">
    <source>
        <dbReference type="Proteomes" id="UP001642409"/>
    </source>
</evidence>
<protein>
    <submittedName>
        <fullName evidence="2">Hypothetical_protein</fullName>
    </submittedName>
</protein>
<gene>
    <name evidence="1" type="ORF">HINF_LOCUS42555</name>
    <name evidence="2" type="ORF">HINF_LOCUS52004</name>
</gene>
<dbReference type="EMBL" id="CATOUU010000852">
    <property type="protein sequence ID" value="CAI9954910.1"/>
    <property type="molecule type" value="Genomic_DNA"/>
</dbReference>
<name>A0AA86UEG4_9EUKA</name>
<organism evidence="1">
    <name type="scientific">Hexamita inflata</name>
    <dbReference type="NCBI Taxonomy" id="28002"/>
    <lineage>
        <taxon>Eukaryota</taxon>
        <taxon>Metamonada</taxon>
        <taxon>Diplomonadida</taxon>
        <taxon>Hexamitidae</taxon>
        <taxon>Hexamitinae</taxon>
        <taxon>Hexamita</taxon>
    </lineage>
</organism>
<accession>A0AA86UEG4</accession>
<comment type="caution">
    <text evidence="1">The sequence shown here is derived from an EMBL/GenBank/DDBJ whole genome shotgun (WGS) entry which is preliminary data.</text>
</comment>
<dbReference type="Proteomes" id="UP001642409">
    <property type="component" value="Unassembled WGS sequence"/>
</dbReference>